<dbReference type="Gene3D" id="3.40.50.410">
    <property type="entry name" value="von Willebrand factor, type A domain"/>
    <property type="match status" value="1"/>
</dbReference>
<protein>
    <recommendedName>
        <fullName evidence="7">VWFA domain-containing protein</fullName>
    </recommendedName>
</protein>
<dbReference type="GO" id="GO:0046872">
    <property type="term" value="F:metal ion binding"/>
    <property type="evidence" value="ECO:0007669"/>
    <property type="project" value="UniProtKB-KW"/>
</dbReference>
<accession>A0A537JTH4</accession>
<dbReference type="PROSITE" id="PS50234">
    <property type="entry name" value="VWFA"/>
    <property type="match status" value="1"/>
</dbReference>
<dbReference type="InterPro" id="IPR018391">
    <property type="entry name" value="PQQ_b-propeller_rpt"/>
</dbReference>
<comment type="subcellular location">
    <subcellularLocation>
        <location evidence="1">Fimbrium</location>
    </subcellularLocation>
</comment>
<dbReference type="InterPro" id="IPR036465">
    <property type="entry name" value="vWFA_dom_sf"/>
</dbReference>
<feature type="domain" description="VWFA" evidence="7">
    <location>
        <begin position="108"/>
        <end position="399"/>
    </location>
</feature>
<dbReference type="GO" id="GO:0009289">
    <property type="term" value="C:pilus"/>
    <property type="evidence" value="ECO:0007669"/>
    <property type="project" value="UniProtKB-SubCell"/>
</dbReference>
<evidence type="ECO:0000313" key="9">
    <source>
        <dbReference type="Proteomes" id="UP000318509"/>
    </source>
</evidence>
<evidence type="ECO:0000256" key="4">
    <source>
        <dbReference type="ARBA" id="ARBA00022723"/>
    </source>
</evidence>
<name>A0A537JTH4_9BACT</name>
<dbReference type="InterPro" id="IPR008707">
    <property type="entry name" value="B-propeller_PilY1"/>
</dbReference>
<dbReference type="Gene3D" id="2.130.10.10">
    <property type="entry name" value="YVTN repeat-like/Quinoprotein amine dehydrogenase"/>
    <property type="match status" value="1"/>
</dbReference>
<evidence type="ECO:0000256" key="6">
    <source>
        <dbReference type="ARBA" id="ARBA00023263"/>
    </source>
</evidence>
<evidence type="ECO:0000256" key="1">
    <source>
        <dbReference type="ARBA" id="ARBA00004561"/>
    </source>
</evidence>
<dbReference type="SMART" id="SM00564">
    <property type="entry name" value="PQQ"/>
    <property type="match status" value="1"/>
</dbReference>
<reference evidence="8 9" key="1">
    <citation type="journal article" date="2019" name="Nat. Microbiol.">
        <title>Mediterranean grassland soil C-N compound turnover is dependent on rainfall and depth, and is mediated by genomically divergent microorganisms.</title>
        <authorList>
            <person name="Diamond S."/>
            <person name="Andeer P.F."/>
            <person name="Li Z."/>
            <person name="Crits-Christoph A."/>
            <person name="Burstein D."/>
            <person name="Anantharaman K."/>
            <person name="Lane K.R."/>
            <person name="Thomas B.C."/>
            <person name="Pan C."/>
            <person name="Northen T.R."/>
            <person name="Banfield J.F."/>
        </authorList>
    </citation>
    <scope>NUCLEOTIDE SEQUENCE [LARGE SCALE GENOMIC DNA]</scope>
    <source>
        <strain evidence="8">NP_3</strain>
    </source>
</reference>
<dbReference type="Proteomes" id="UP000318509">
    <property type="component" value="Unassembled WGS sequence"/>
</dbReference>
<keyword evidence="4" id="KW-0479">Metal-binding</keyword>
<dbReference type="AlphaFoldDB" id="A0A537JTH4"/>
<dbReference type="InterPro" id="IPR011047">
    <property type="entry name" value="Quinoprotein_ADH-like_sf"/>
</dbReference>
<evidence type="ECO:0000259" key="7">
    <source>
        <dbReference type="PROSITE" id="PS50234"/>
    </source>
</evidence>
<dbReference type="Pfam" id="PF05567">
    <property type="entry name" value="T4P_PilY1"/>
    <property type="match status" value="1"/>
</dbReference>
<organism evidence="8 9">
    <name type="scientific">Candidatus Segetimicrobium genomatis</name>
    <dbReference type="NCBI Taxonomy" id="2569760"/>
    <lineage>
        <taxon>Bacteria</taxon>
        <taxon>Bacillati</taxon>
        <taxon>Candidatus Sysuimicrobiota</taxon>
        <taxon>Candidatus Sysuimicrobiia</taxon>
        <taxon>Candidatus Sysuimicrobiales</taxon>
        <taxon>Candidatus Segetimicrobiaceae</taxon>
        <taxon>Candidatus Segetimicrobium</taxon>
    </lineage>
</organism>
<keyword evidence="6" id="KW-0281">Fimbrium</keyword>
<comment type="caution">
    <text evidence="8">The sequence shown here is derived from an EMBL/GenBank/DDBJ whole genome shotgun (WGS) entry which is preliminary data.</text>
</comment>
<keyword evidence="5" id="KW-0106">Calcium</keyword>
<dbReference type="SUPFAM" id="SSF53300">
    <property type="entry name" value="vWA-like"/>
    <property type="match status" value="2"/>
</dbReference>
<dbReference type="SUPFAM" id="SSF50998">
    <property type="entry name" value="Quinoprotein alcohol dehydrogenase-like"/>
    <property type="match status" value="1"/>
</dbReference>
<keyword evidence="3" id="KW-1029">Fimbrium biogenesis</keyword>
<evidence type="ECO:0000256" key="2">
    <source>
        <dbReference type="ARBA" id="ARBA00008387"/>
    </source>
</evidence>
<dbReference type="InterPro" id="IPR015943">
    <property type="entry name" value="WD40/YVTN_repeat-like_dom_sf"/>
</dbReference>
<evidence type="ECO:0000256" key="5">
    <source>
        <dbReference type="ARBA" id="ARBA00022837"/>
    </source>
</evidence>
<sequence>MSSFSTSYQKCQSAVNSLIDPGFYTDQFLQWKYKSPKYSWANTVVSGANRYEVACKGDYSSMAPFPTTYNGTTNSAANEWTNTANAASSYWAQNGASGGGYTLYSANYLNYLASNPPTVSGTRISVVQQAATNLINSLSNVNIGLMRYSNNLSSPAGPADPGNAYDAYAAGGMVAYPVSPVAVGANRTNLVNTVNSYTPGGLTPLSETLYEAYLYYSGGNVFFGNTSAPSLSVAGSRVGGLASSNQYQTPVQYQCQKNFIVYLTDGLPTADNQADSLITALPNEATVGGACDNTTKSPYNGLDANNVAIPGGWDYPGPSGKAGRCMTALAKYMFNTDLFPSMPGQQNVQLYTIGFGNDPGLAVASGWLATAATAGGGQFYQTGDLNGLQTALTNIVSNILKTSTTFTAPTVSVNAFNRTQTLSDLYVSVFQPSLTYHWPGNVKKYSVQSGVIVDQNSVAAVDPTTGFFKNSAQSFWSASFDGSTVTAGGAASQIPDWNPANAGARKLYTYIGTNSPASPVDLTSSNSYAVTTTNPLITNAILGVSTATSHDNTINYARGEDLKDEDADGIKGEPRYAMGDPLHSQPAAVIYGGTPSSPNINDAAIFAATNDGYLHAFDVTNGQELWAFIPQELLGDLNAIYSNSPTSPKHYELDGSIRVLKYDINGDGIVDPAAGDRVIAYFGNGRGGSMYYAVDVTYKTTPKFLWAIGPATAGLTGIGQTWSTPAITRVNIKGATQNSQKFVLVFGGGYDSAEEGTSYQTSDSSGNWIYMVDALYGKVLWSAGPTGVTPASNQPNLALSRMDHAIPSDVAVLDIDGDGYADRMYVGDMAGQLWRFDISNGSNANNLVAGGVIASLGTHDDATHTVAATRRFYNPPDVAAVTKRGLSPFFNIAIGSGYRGHPLNGTNCTPNCATTTIQDRFYAIRDYHPFDKLTQAQYTALTVPHDSDLIDITILTNGVPPPIPASATGWKLTLNQPGNSWVGEKVLAASSTFNDQVLFTTYTPNASASSNPCTPGAGNNRLYAVSVFDGRPVDNLANQSNASIADRWTTLAQGGIAPGVTFLFPAPQTAVNGSPPPPTTPTDQRPVVCLSGAEVLGVCKNFNSRLKTVWSEQDAN</sequence>
<evidence type="ECO:0000256" key="3">
    <source>
        <dbReference type="ARBA" id="ARBA00022558"/>
    </source>
</evidence>
<dbReference type="InterPro" id="IPR002035">
    <property type="entry name" value="VWF_A"/>
</dbReference>
<evidence type="ECO:0000313" key="8">
    <source>
        <dbReference type="EMBL" id="TMI86837.1"/>
    </source>
</evidence>
<gene>
    <name evidence="8" type="ORF">E6H00_17395</name>
</gene>
<comment type="similarity">
    <text evidence="2">Belongs to the PilY1 family.</text>
</comment>
<dbReference type="EMBL" id="VBAK01000178">
    <property type="protein sequence ID" value="TMI86837.1"/>
    <property type="molecule type" value="Genomic_DNA"/>
</dbReference>
<proteinExistence type="inferred from homology"/>